<keyword evidence="5 6" id="KW-0472">Membrane</keyword>
<evidence type="ECO:0000256" key="1">
    <source>
        <dbReference type="ARBA" id="ARBA00004141"/>
    </source>
</evidence>
<evidence type="ECO:0000256" key="3">
    <source>
        <dbReference type="ARBA" id="ARBA00022692"/>
    </source>
</evidence>
<proteinExistence type="inferred from homology"/>
<name>A0A914W0J0_9BILA</name>
<feature type="transmembrane region" description="Helical" evidence="6">
    <location>
        <begin position="96"/>
        <end position="114"/>
    </location>
</feature>
<dbReference type="FunFam" id="1.20.1260.100:FF:000001">
    <property type="entry name" value="translocator protein 2"/>
    <property type="match status" value="1"/>
</dbReference>
<feature type="transmembrane region" description="Helical" evidence="6">
    <location>
        <begin position="63"/>
        <end position="84"/>
    </location>
</feature>
<comment type="similarity">
    <text evidence="2">Belongs to the TspO/BZRP family.</text>
</comment>
<feature type="transmembrane region" description="Helical" evidence="6">
    <location>
        <begin position="156"/>
        <end position="177"/>
    </location>
</feature>
<dbReference type="PANTHER" id="PTHR10057">
    <property type="entry name" value="PERIPHERAL-TYPE BENZODIAZEPINE RECEPTOR"/>
    <property type="match status" value="1"/>
</dbReference>
<dbReference type="AlphaFoldDB" id="A0A914W0J0"/>
<dbReference type="WBParaSite" id="PSAMB.scaffold2966size20355.g19885.t1">
    <property type="protein sequence ID" value="PSAMB.scaffold2966size20355.g19885.t1"/>
    <property type="gene ID" value="PSAMB.scaffold2966size20355.g19885"/>
</dbReference>
<evidence type="ECO:0000256" key="2">
    <source>
        <dbReference type="ARBA" id="ARBA00007524"/>
    </source>
</evidence>
<protein>
    <submittedName>
        <fullName evidence="8">Translocator protein</fullName>
    </submittedName>
</protein>
<sequence length="182" mass="20424">MGLHIPGYGDFRRCMKKMSWSDWAILVVLTVAPTVAGIVLACVFEERNTSKPLHKPTWAPTEWLFGLISVGLYLFIGFASYLLWKASHFVSAETTAIWIMYALQLGLSWSWLPLVYRCGFLAGGLIAITACWALVIACVLTSFAYSKLVSFMFMPYLVWISYIVAVNYNIVLLNGAVDSRTF</sequence>
<dbReference type="InterPro" id="IPR004307">
    <property type="entry name" value="TspO_MBR"/>
</dbReference>
<dbReference type="PANTHER" id="PTHR10057:SF0">
    <property type="entry name" value="TRANSLOCATOR PROTEIN"/>
    <property type="match status" value="1"/>
</dbReference>
<dbReference type="GO" id="GO:0016020">
    <property type="term" value="C:membrane"/>
    <property type="evidence" value="ECO:0007669"/>
    <property type="project" value="UniProtKB-SubCell"/>
</dbReference>
<feature type="transmembrane region" description="Helical" evidence="6">
    <location>
        <begin position="20"/>
        <end position="43"/>
    </location>
</feature>
<keyword evidence="3 6" id="KW-0812">Transmembrane</keyword>
<reference evidence="8" key="1">
    <citation type="submission" date="2022-11" db="UniProtKB">
        <authorList>
            <consortium name="WormBaseParasite"/>
        </authorList>
    </citation>
    <scope>IDENTIFICATION</scope>
</reference>
<accession>A0A914W0J0</accession>
<evidence type="ECO:0000256" key="4">
    <source>
        <dbReference type="ARBA" id="ARBA00022989"/>
    </source>
</evidence>
<feature type="transmembrane region" description="Helical" evidence="6">
    <location>
        <begin position="120"/>
        <end position="144"/>
    </location>
</feature>
<evidence type="ECO:0000313" key="8">
    <source>
        <dbReference type="WBParaSite" id="PSAMB.scaffold2966size20355.g19885.t1"/>
    </source>
</evidence>
<evidence type="ECO:0000256" key="5">
    <source>
        <dbReference type="ARBA" id="ARBA00023136"/>
    </source>
</evidence>
<dbReference type="PIRSF" id="PIRSF005859">
    <property type="entry name" value="PBR"/>
    <property type="match status" value="1"/>
</dbReference>
<comment type="subcellular location">
    <subcellularLocation>
        <location evidence="1">Membrane</location>
        <topology evidence="1">Multi-pass membrane protein</topology>
    </subcellularLocation>
</comment>
<dbReference type="Proteomes" id="UP000887566">
    <property type="component" value="Unplaced"/>
</dbReference>
<evidence type="ECO:0000256" key="6">
    <source>
        <dbReference type="SAM" id="Phobius"/>
    </source>
</evidence>
<evidence type="ECO:0000313" key="7">
    <source>
        <dbReference type="Proteomes" id="UP000887566"/>
    </source>
</evidence>
<keyword evidence="7" id="KW-1185">Reference proteome</keyword>
<dbReference type="InterPro" id="IPR038330">
    <property type="entry name" value="TspO/MBR-related_sf"/>
</dbReference>
<dbReference type="Gene3D" id="1.20.1260.100">
    <property type="entry name" value="TspO/MBR protein"/>
    <property type="match status" value="1"/>
</dbReference>
<dbReference type="CDD" id="cd15904">
    <property type="entry name" value="TSPO_MBR"/>
    <property type="match status" value="1"/>
</dbReference>
<dbReference type="Pfam" id="PF03073">
    <property type="entry name" value="TspO_MBR"/>
    <property type="match status" value="1"/>
</dbReference>
<dbReference type="GO" id="GO:0033013">
    <property type="term" value="P:tetrapyrrole metabolic process"/>
    <property type="evidence" value="ECO:0007669"/>
    <property type="project" value="UniProtKB-ARBA"/>
</dbReference>
<organism evidence="7 8">
    <name type="scientific">Plectus sambesii</name>
    <dbReference type="NCBI Taxonomy" id="2011161"/>
    <lineage>
        <taxon>Eukaryota</taxon>
        <taxon>Metazoa</taxon>
        <taxon>Ecdysozoa</taxon>
        <taxon>Nematoda</taxon>
        <taxon>Chromadorea</taxon>
        <taxon>Plectida</taxon>
        <taxon>Plectina</taxon>
        <taxon>Plectoidea</taxon>
        <taxon>Plectidae</taxon>
        <taxon>Plectus</taxon>
    </lineage>
</organism>
<keyword evidence="4 6" id="KW-1133">Transmembrane helix</keyword>